<keyword evidence="1" id="KW-0472">Membrane</keyword>
<evidence type="ECO:0000313" key="3">
    <source>
        <dbReference type="EMBL" id="GGK09861.1"/>
    </source>
</evidence>
<protein>
    <recommendedName>
        <fullName evidence="5">DUF423 domain-containing protein</fullName>
    </recommendedName>
</protein>
<gene>
    <name evidence="3" type="ORF">GCM10011394_19140</name>
</gene>
<evidence type="ECO:0008006" key="5">
    <source>
        <dbReference type="Google" id="ProtNLM"/>
    </source>
</evidence>
<evidence type="ECO:0000313" key="4">
    <source>
        <dbReference type="Proteomes" id="UP000599009"/>
    </source>
</evidence>
<feature type="chain" id="PRO_5046612801" description="DUF423 domain-containing protein" evidence="2">
    <location>
        <begin position="38"/>
        <end position="124"/>
    </location>
</feature>
<organism evidence="3 4">
    <name type="scientific">Luteimonas terricola</name>
    <dbReference type="NCBI Taxonomy" id="645597"/>
    <lineage>
        <taxon>Bacteria</taxon>
        <taxon>Pseudomonadati</taxon>
        <taxon>Pseudomonadota</taxon>
        <taxon>Gammaproteobacteria</taxon>
        <taxon>Lysobacterales</taxon>
        <taxon>Lysobacteraceae</taxon>
        <taxon>Luteimonas</taxon>
    </lineage>
</organism>
<keyword evidence="1" id="KW-1133">Transmembrane helix</keyword>
<feature type="signal peptide" evidence="2">
    <location>
        <begin position="1"/>
        <end position="37"/>
    </location>
</feature>
<sequence length="124" mass="12134">MNRQAGIPSAAGRRILAPAGAVLAAAAVALAAYASHAAGPDAGARLGLAAAFAFGHGLALAALAPRAAGRLAMAGLWAMLVGVALFAGSLAGAHFFDLPTRLAPMGGSLMILGWLLHAAASIRD</sequence>
<keyword evidence="4" id="KW-1185">Reference proteome</keyword>
<comment type="caution">
    <text evidence="3">The sequence shown here is derived from an EMBL/GenBank/DDBJ whole genome shotgun (WGS) entry which is preliminary data.</text>
</comment>
<evidence type="ECO:0000256" key="1">
    <source>
        <dbReference type="SAM" id="Phobius"/>
    </source>
</evidence>
<feature type="transmembrane region" description="Helical" evidence="1">
    <location>
        <begin position="44"/>
        <end position="64"/>
    </location>
</feature>
<accession>A0ABQ2EHS7</accession>
<dbReference type="RefSeq" id="WP_132986911.1">
    <property type="nucleotide sequence ID" value="NZ_BMME01000001.1"/>
</dbReference>
<name>A0ABQ2EHS7_9GAMM</name>
<keyword evidence="1" id="KW-0812">Transmembrane</keyword>
<keyword evidence="2" id="KW-0732">Signal</keyword>
<proteinExistence type="predicted"/>
<feature type="transmembrane region" description="Helical" evidence="1">
    <location>
        <begin position="76"/>
        <end position="96"/>
    </location>
</feature>
<reference evidence="4" key="1">
    <citation type="journal article" date="2019" name="Int. J. Syst. Evol. Microbiol.">
        <title>The Global Catalogue of Microorganisms (GCM) 10K type strain sequencing project: providing services to taxonomists for standard genome sequencing and annotation.</title>
        <authorList>
            <consortium name="The Broad Institute Genomics Platform"/>
            <consortium name="The Broad Institute Genome Sequencing Center for Infectious Disease"/>
            <person name="Wu L."/>
            <person name="Ma J."/>
        </authorList>
    </citation>
    <scope>NUCLEOTIDE SEQUENCE [LARGE SCALE GENOMIC DNA]</scope>
    <source>
        <strain evidence="4">CGMCC 1.8985</strain>
    </source>
</reference>
<feature type="transmembrane region" description="Helical" evidence="1">
    <location>
        <begin position="102"/>
        <end position="122"/>
    </location>
</feature>
<dbReference type="Proteomes" id="UP000599009">
    <property type="component" value="Unassembled WGS sequence"/>
</dbReference>
<evidence type="ECO:0000256" key="2">
    <source>
        <dbReference type="SAM" id="SignalP"/>
    </source>
</evidence>
<dbReference type="EMBL" id="BMME01000001">
    <property type="protein sequence ID" value="GGK09861.1"/>
    <property type="molecule type" value="Genomic_DNA"/>
</dbReference>